<evidence type="ECO:0000256" key="3">
    <source>
        <dbReference type="ARBA" id="ARBA00022840"/>
    </source>
</evidence>
<evidence type="ECO:0000313" key="8">
    <source>
        <dbReference type="Proteomes" id="UP000184406"/>
    </source>
</evidence>
<keyword evidence="8" id="KW-1185">Reference proteome</keyword>
<dbReference type="OrthoDB" id="9812943at2"/>
<dbReference type="UniPathway" id="UPA00241">
    <property type="reaction ID" value="UER00356"/>
</dbReference>
<comment type="pathway">
    <text evidence="5">Cofactor biosynthesis; coenzyme A biosynthesis; CoA from (R)-pantothenate: step 5/5.</text>
</comment>
<dbReference type="Gene3D" id="3.40.50.300">
    <property type="entry name" value="P-loop containing nucleotide triphosphate hydrolases"/>
    <property type="match status" value="1"/>
</dbReference>
<dbReference type="AlphaFoldDB" id="A0A1M5G020"/>
<dbReference type="Pfam" id="PF01121">
    <property type="entry name" value="CoaE"/>
    <property type="match status" value="1"/>
</dbReference>
<evidence type="ECO:0000256" key="4">
    <source>
        <dbReference type="ARBA" id="ARBA00022993"/>
    </source>
</evidence>
<accession>A0A1M5G020</accession>
<dbReference type="InterPro" id="IPR001977">
    <property type="entry name" value="Depp_CoAkinase"/>
</dbReference>
<dbReference type="CDD" id="cd02022">
    <property type="entry name" value="DPCK"/>
    <property type="match status" value="1"/>
</dbReference>
<keyword evidence="2 5" id="KW-0547">Nucleotide-binding</keyword>
<keyword evidence="5" id="KW-0963">Cytoplasm</keyword>
<sequence>MMIVGLTGGIGSGKSTVGSMFQKLGVPMYNSDLEAKKLMASSEKIKNDIEALLGRDSYKNGQLNKDYIAKLVFNDKKLLKELNNIVHPAVRHDFKSWCKRQKAPYVIQEAAIIFENGNQEFYDKIILVTAPRNIRIQRVVDRDGISADAVMQRIDNQWPDQEKEKLSDFIIENIGLEATEREVSRIHHKLLKIRA</sequence>
<reference evidence="8" key="1">
    <citation type="submission" date="2016-11" db="EMBL/GenBank/DDBJ databases">
        <authorList>
            <person name="Varghese N."/>
            <person name="Submissions S."/>
        </authorList>
    </citation>
    <scope>NUCLEOTIDE SEQUENCE [LARGE SCALE GENOMIC DNA]</scope>
    <source>
        <strain evidence="8">DSM 17539</strain>
    </source>
</reference>
<name>A0A1M5G020_9FLAO</name>
<keyword evidence="4 5" id="KW-0173">Coenzyme A biosynthesis</keyword>
<evidence type="ECO:0000313" key="7">
    <source>
        <dbReference type="EMBL" id="SHF97125.1"/>
    </source>
</evidence>
<comment type="catalytic activity">
    <reaction evidence="5">
        <text>3'-dephospho-CoA + ATP = ADP + CoA + H(+)</text>
        <dbReference type="Rhea" id="RHEA:18245"/>
        <dbReference type="ChEBI" id="CHEBI:15378"/>
        <dbReference type="ChEBI" id="CHEBI:30616"/>
        <dbReference type="ChEBI" id="CHEBI:57287"/>
        <dbReference type="ChEBI" id="CHEBI:57328"/>
        <dbReference type="ChEBI" id="CHEBI:456216"/>
        <dbReference type="EC" id="2.7.1.24"/>
    </reaction>
</comment>
<evidence type="ECO:0000256" key="2">
    <source>
        <dbReference type="ARBA" id="ARBA00022741"/>
    </source>
</evidence>
<keyword evidence="3 5" id="KW-0067">ATP-binding</keyword>
<dbReference type="GO" id="GO:0005737">
    <property type="term" value="C:cytoplasm"/>
    <property type="evidence" value="ECO:0007669"/>
    <property type="project" value="UniProtKB-SubCell"/>
</dbReference>
<dbReference type="PANTHER" id="PTHR10695">
    <property type="entry name" value="DEPHOSPHO-COA KINASE-RELATED"/>
    <property type="match status" value="1"/>
</dbReference>
<dbReference type="EC" id="2.7.1.24" evidence="5 6"/>
<evidence type="ECO:0000256" key="5">
    <source>
        <dbReference type="HAMAP-Rule" id="MF_00376"/>
    </source>
</evidence>
<comment type="subcellular location">
    <subcellularLocation>
        <location evidence="5">Cytoplasm</location>
    </subcellularLocation>
</comment>
<keyword evidence="5" id="KW-0808">Transferase</keyword>
<dbReference type="InterPro" id="IPR027417">
    <property type="entry name" value="P-loop_NTPase"/>
</dbReference>
<evidence type="ECO:0000256" key="1">
    <source>
        <dbReference type="ARBA" id="ARBA00009018"/>
    </source>
</evidence>
<dbReference type="RefSeq" id="WP_072864873.1">
    <property type="nucleotide sequence ID" value="NZ_FQUX01000010.1"/>
</dbReference>
<proteinExistence type="inferred from homology"/>
<dbReference type="GO" id="GO:0004140">
    <property type="term" value="F:dephospho-CoA kinase activity"/>
    <property type="evidence" value="ECO:0007669"/>
    <property type="project" value="UniProtKB-UniRule"/>
</dbReference>
<dbReference type="EMBL" id="FQUX01000010">
    <property type="protein sequence ID" value="SHF97125.1"/>
    <property type="molecule type" value="Genomic_DNA"/>
</dbReference>
<dbReference type="SUPFAM" id="SSF52540">
    <property type="entry name" value="P-loop containing nucleoside triphosphate hydrolases"/>
    <property type="match status" value="1"/>
</dbReference>
<dbReference type="GO" id="GO:0015937">
    <property type="term" value="P:coenzyme A biosynthetic process"/>
    <property type="evidence" value="ECO:0007669"/>
    <property type="project" value="UniProtKB-UniRule"/>
</dbReference>
<feature type="binding site" evidence="5">
    <location>
        <begin position="11"/>
        <end position="16"/>
    </location>
    <ligand>
        <name>ATP</name>
        <dbReference type="ChEBI" id="CHEBI:30616"/>
    </ligand>
</feature>
<dbReference type="GO" id="GO:0005524">
    <property type="term" value="F:ATP binding"/>
    <property type="evidence" value="ECO:0007669"/>
    <property type="project" value="UniProtKB-UniRule"/>
</dbReference>
<dbReference type="PROSITE" id="PS51219">
    <property type="entry name" value="DPCK"/>
    <property type="match status" value="1"/>
</dbReference>
<keyword evidence="5 7" id="KW-0418">Kinase</keyword>
<comment type="similarity">
    <text evidence="1 5">Belongs to the CoaE family.</text>
</comment>
<dbReference type="HAMAP" id="MF_00376">
    <property type="entry name" value="Dephospho_CoA_kinase"/>
    <property type="match status" value="1"/>
</dbReference>
<gene>
    <name evidence="5" type="primary">coaE</name>
    <name evidence="7" type="ORF">SAMN03080594_11048</name>
</gene>
<dbReference type="Proteomes" id="UP000184406">
    <property type="component" value="Unassembled WGS sequence"/>
</dbReference>
<evidence type="ECO:0000256" key="6">
    <source>
        <dbReference type="NCBIfam" id="TIGR00152"/>
    </source>
</evidence>
<protein>
    <recommendedName>
        <fullName evidence="5 6">Dephospho-CoA kinase</fullName>
        <ecNumber evidence="5 6">2.7.1.24</ecNumber>
    </recommendedName>
    <alternativeName>
        <fullName evidence="5">Dephosphocoenzyme A kinase</fullName>
    </alternativeName>
</protein>
<dbReference type="NCBIfam" id="TIGR00152">
    <property type="entry name" value="dephospho-CoA kinase"/>
    <property type="match status" value="1"/>
</dbReference>
<comment type="function">
    <text evidence="5">Catalyzes the phosphorylation of the 3'-hydroxyl group of dephosphocoenzyme A to form coenzyme A.</text>
</comment>
<organism evidence="7 8">
    <name type="scientific">Arenibacter palladensis</name>
    <dbReference type="NCBI Taxonomy" id="237373"/>
    <lineage>
        <taxon>Bacteria</taxon>
        <taxon>Pseudomonadati</taxon>
        <taxon>Bacteroidota</taxon>
        <taxon>Flavobacteriia</taxon>
        <taxon>Flavobacteriales</taxon>
        <taxon>Flavobacteriaceae</taxon>
        <taxon>Arenibacter</taxon>
    </lineage>
</organism>
<dbReference type="PANTHER" id="PTHR10695:SF46">
    <property type="entry name" value="BIFUNCTIONAL COENZYME A SYNTHASE-RELATED"/>
    <property type="match status" value="1"/>
</dbReference>